<evidence type="ECO:0000313" key="2">
    <source>
        <dbReference type="EMBL" id="MEE7457689.1"/>
    </source>
</evidence>
<evidence type="ECO:0000313" key="3">
    <source>
        <dbReference type="Proteomes" id="UP001349262"/>
    </source>
</evidence>
<dbReference type="EMBL" id="MLBY01000004">
    <property type="protein sequence ID" value="MEE7457689.1"/>
    <property type="molecule type" value="Genomic_DNA"/>
</dbReference>
<evidence type="ECO:0000256" key="1">
    <source>
        <dbReference type="SAM" id="MobiDB-lite"/>
    </source>
</evidence>
<keyword evidence="3" id="KW-1185">Reference proteome</keyword>
<reference evidence="2 3" key="1">
    <citation type="journal article" date="2012" name="Genet. Mol. Biol.">
        <title>Analysis of 16S rRNA and mxaF genes revealing insights into Methylobacterium niche-specific plant association.</title>
        <authorList>
            <person name="Dourado M.N."/>
            <person name="Andreote F.D."/>
            <person name="Dini-Andreote F."/>
            <person name="Conti R."/>
            <person name="Araujo J.M."/>
            <person name="Araujo W.L."/>
        </authorList>
    </citation>
    <scope>NUCLEOTIDE SEQUENCE [LARGE SCALE GENOMIC DNA]</scope>
    <source>
        <strain evidence="2 3">SR1.6/4</strain>
    </source>
</reference>
<name>A0ABU7TB75_9HYPH</name>
<feature type="compositionally biased region" description="Basic and acidic residues" evidence="1">
    <location>
        <begin position="168"/>
        <end position="178"/>
    </location>
</feature>
<organism evidence="2 3">
    <name type="scientific">Methylobacterium radiotolerans</name>
    <dbReference type="NCBI Taxonomy" id="31998"/>
    <lineage>
        <taxon>Bacteria</taxon>
        <taxon>Pseudomonadati</taxon>
        <taxon>Pseudomonadota</taxon>
        <taxon>Alphaproteobacteria</taxon>
        <taxon>Hyphomicrobiales</taxon>
        <taxon>Methylobacteriaceae</taxon>
        <taxon>Methylobacterium</taxon>
    </lineage>
</organism>
<dbReference type="Proteomes" id="UP001349262">
    <property type="component" value="Unassembled WGS sequence"/>
</dbReference>
<comment type="caution">
    <text evidence="2">The sequence shown here is derived from an EMBL/GenBank/DDBJ whole genome shotgun (WGS) entry which is preliminary data.</text>
</comment>
<protein>
    <submittedName>
        <fullName evidence="2">Proline hydroxylase</fullName>
    </submittedName>
</protein>
<proteinExistence type="predicted"/>
<feature type="region of interest" description="Disordered" evidence="1">
    <location>
        <begin position="165"/>
        <end position="189"/>
    </location>
</feature>
<sequence>MACLSILDRDAVRAAPALREPCSGLLGGACITGPGGLTADSVTLDTPIDELESDAFSPILSDTFGVDLVPCPRLTTIMTRSQLEYGAIRADGPSKVGALLVSMNDAWDAPAAGRRRVRFEGRNDTPFAVAGPPTRGTMVAFQHCDLSRHGPASLEGERRVVRSISMKDAAEPPRERNRTAPFSKGGFGR</sequence>
<accession>A0ABU7TB75</accession>
<gene>
    <name evidence="2" type="ORF">MRSR164_13170</name>
</gene>